<evidence type="ECO:0000313" key="4">
    <source>
        <dbReference type="EMBL" id="EAL8416464.1"/>
    </source>
</evidence>
<dbReference type="AlphaFoldDB" id="A0A3H8ZS52"/>
<name>A0A3H8ZS52_CAMCO</name>
<gene>
    <name evidence="3" type="ORF">BU953_04440</name>
    <name evidence="4" type="ORF">DYF97_03480</name>
</gene>
<evidence type="ECO:0000256" key="2">
    <source>
        <dbReference type="SAM" id="Phobius"/>
    </source>
</evidence>
<evidence type="ECO:0000313" key="3">
    <source>
        <dbReference type="EMBL" id="EAJ1076864.1"/>
    </source>
</evidence>
<keyword evidence="2" id="KW-0812">Transmembrane</keyword>
<proteinExistence type="predicted"/>
<feature type="coiled-coil region" evidence="1">
    <location>
        <begin position="28"/>
        <end position="55"/>
    </location>
</feature>
<keyword evidence="2" id="KW-0472">Membrane</keyword>
<dbReference type="EMBL" id="AACRQU010000005">
    <property type="protein sequence ID" value="EAL8416464.1"/>
    <property type="molecule type" value="Genomic_DNA"/>
</dbReference>
<dbReference type="EMBL" id="AABUYW010000006">
    <property type="protein sequence ID" value="EAJ1076864.1"/>
    <property type="molecule type" value="Genomic_DNA"/>
</dbReference>
<dbReference type="Proteomes" id="UP000557830">
    <property type="component" value="Unassembled WGS sequence"/>
</dbReference>
<dbReference type="RefSeq" id="WP_002825518.1">
    <property type="nucleotide sequence ID" value="NZ_AP028341.1"/>
</dbReference>
<evidence type="ECO:0000256" key="1">
    <source>
        <dbReference type="SAM" id="Coils"/>
    </source>
</evidence>
<accession>A0A3H8ZS52</accession>
<feature type="transmembrane region" description="Helical" evidence="2">
    <location>
        <begin position="6"/>
        <end position="25"/>
    </location>
</feature>
<organism evidence="3 6">
    <name type="scientific">Campylobacter coli</name>
    <dbReference type="NCBI Taxonomy" id="195"/>
    <lineage>
        <taxon>Bacteria</taxon>
        <taxon>Pseudomonadati</taxon>
        <taxon>Campylobacterota</taxon>
        <taxon>Epsilonproteobacteria</taxon>
        <taxon>Campylobacterales</taxon>
        <taxon>Campylobacteraceae</taxon>
        <taxon>Campylobacter</taxon>
    </lineage>
</organism>
<reference evidence="3 6" key="1">
    <citation type="submission" date="2018-05" db="EMBL/GenBank/DDBJ databases">
        <authorList>
            <consortium name="NARMS: The National Antimicrobial Resistance Monitoring System"/>
        </authorList>
    </citation>
    <scope>NUCLEOTIDE SEQUENCE [LARGE SCALE GENOMIC DNA]</scope>
    <source>
        <strain evidence="4 5">FSIS11812579</strain>
        <strain evidence="3 6">FSIS1609200</strain>
    </source>
</reference>
<sequence>MIFWAFLVVIGAIYFGNMFFGQYSLDTLLSLEATKEGLNKKISFLKEQNAKAQKDYFELQGLYPNEN</sequence>
<evidence type="ECO:0000313" key="6">
    <source>
        <dbReference type="Proteomes" id="UP000557830"/>
    </source>
</evidence>
<dbReference type="Proteomes" id="UP000333665">
    <property type="component" value="Unassembled WGS sequence"/>
</dbReference>
<evidence type="ECO:0008006" key="7">
    <source>
        <dbReference type="Google" id="ProtNLM"/>
    </source>
</evidence>
<comment type="caution">
    <text evidence="3">The sequence shown here is derived from an EMBL/GenBank/DDBJ whole genome shotgun (WGS) entry which is preliminary data.</text>
</comment>
<protein>
    <recommendedName>
        <fullName evidence="7">Septum formation initiator</fullName>
    </recommendedName>
</protein>
<evidence type="ECO:0000313" key="5">
    <source>
        <dbReference type="Proteomes" id="UP000333665"/>
    </source>
</evidence>
<keyword evidence="2" id="KW-1133">Transmembrane helix</keyword>
<keyword evidence="1" id="KW-0175">Coiled coil</keyword>